<name>A0A0G2STH0_PETMA</name>
<dbReference type="InterPro" id="IPR017871">
    <property type="entry name" value="ABC_transporter-like_CS"/>
</dbReference>
<dbReference type="GO" id="GO:0140359">
    <property type="term" value="F:ABC-type transporter activity"/>
    <property type="evidence" value="ECO:0007669"/>
    <property type="project" value="InterPro"/>
</dbReference>
<dbReference type="PROSITE" id="PS50929">
    <property type="entry name" value="ABC_TM1F"/>
    <property type="match status" value="1"/>
</dbReference>
<feature type="transmembrane region" description="Helical" evidence="12">
    <location>
        <begin position="143"/>
        <end position="161"/>
    </location>
</feature>
<accession>A0A0G2STH0</accession>
<comment type="subcellular location">
    <subcellularLocation>
        <location evidence="1">Mitochondrion inner membrane</location>
        <topology evidence="1">Multi-pass membrane protein</topology>
    </subcellularLocation>
</comment>
<dbReference type="FunFam" id="1.20.1560.10:FF:000004">
    <property type="entry name" value="ATP-binding cassette sub-family B member 7"/>
    <property type="match status" value="1"/>
</dbReference>
<evidence type="ECO:0000256" key="5">
    <source>
        <dbReference type="ARBA" id="ARBA00022840"/>
    </source>
</evidence>
<dbReference type="GO" id="GO:0005743">
    <property type="term" value="C:mitochondrial inner membrane"/>
    <property type="evidence" value="ECO:0007669"/>
    <property type="project" value="UniProtKB-SubCell"/>
</dbReference>
<dbReference type="CDD" id="cd18582">
    <property type="entry name" value="ABC_6TM_ATM1_ABCB7"/>
    <property type="match status" value="1"/>
</dbReference>
<feature type="transmembrane region" description="Helical" evidence="12">
    <location>
        <begin position="214"/>
        <end position="241"/>
    </location>
</feature>
<dbReference type="PANTHER" id="PTHR24221:SF402">
    <property type="entry name" value="IRON-SULFUR CLUSTERS TRANSPORTER ABCB7, MITOCHONDRIAL"/>
    <property type="match status" value="1"/>
</dbReference>
<dbReference type="GO" id="GO:0005524">
    <property type="term" value="F:ATP binding"/>
    <property type="evidence" value="ECO:0007669"/>
    <property type="project" value="UniProtKB-KW"/>
</dbReference>
<proteinExistence type="evidence at transcript level"/>
<dbReference type="InterPro" id="IPR036640">
    <property type="entry name" value="ABC1_TM_sf"/>
</dbReference>
<dbReference type="EMBL" id="KM232922">
    <property type="protein sequence ID" value="AKC42137.1"/>
    <property type="molecule type" value="mRNA"/>
</dbReference>
<dbReference type="GO" id="GO:0016887">
    <property type="term" value="F:ATP hydrolysis activity"/>
    <property type="evidence" value="ECO:0007669"/>
    <property type="project" value="InterPro"/>
</dbReference>
<dbReference type="SUPFAM" id="SSF52540">
    <property type="entry name" value="P-loop containing nucleoside triphosphate hydrolases"/>
    <property type="match status" value="1"/>
</dbReference>
<sequence length="729" mass="78661">MRRRLQGERRLPRRLHHAALYIATDARRWRFSPMTETPQQRRLLLAVAPLCASPARFCWHGNAGGGLHTKPKEMKEVNTMKITSAILSHVWPKDRPDLKARVVLSMGLLATAKLLSVQVPFLFKSAVDTLSGPVMADNVATMATALLIGYGAARVGSALFAELRSVAFSAVAQRSVRSLAVAVFQRLHSLGAEFHAERHTGALVRALDRGTRALAFLLSAVVFNLGPTALEMALVSGILYYKCGLEFSLVAMGTLAAYTAFTVGVTQWRTRFRVEMNKADNEAGNRAVDSLLNYETVKYFNNERYESERYDAVLGRYETASLHTTTSLAALNFGQAAIFSVGLTAIMGLASNGITAGEGGIAGSLTVGDLVMVNGLLFQLSLPLNFLGTVYRETRQSLIDMDALFSLLSLESKITDAPGCPRLLLTPQTASITFRDVHFSYGKVPGHEVLRGVSFHVHPGTKVALVGGSGSGKSTVVRLLCRFYEPQSGSILVGGQETGDVTLHSLRDALGVVPQDVVLFHDTVYYNLHYGRLTASQQEVEGAARLADLHTSITTRMAHGYDTRVGERGVQLSGGERQRVAIARVLLKNPHIVLYDEATSSLDSLTEQTIMQAVGAAVQDRTSLFIAHRLSTVVDADNILVLHGGLIAEQGTHSQLLSNPSGLYATMWAHQNSRTLRDSSSPAHAEVTAGSADREEMGGEGGAGGEEERRKRATAEVMGAVKGCGNCSC</sequence>
<evidence type="ECO:0000256" key="6">
    <source>
        <dbReference type="ARBA" id="ARBA00022989"/>
    </source>
</evidence>
<keyword evidence="7 12" id="KW-0472">Membrane</keyword>
<dbReference type="InterPro" id="IPR003593">
    <property type="entry name" value="AAA+_ATPase"/>
</dbReference>
<dbReference type="SUPFAM" id="SSF90123">
    <property type="entry name" value="ABC transporter transmembrane region"/>
    <property type="match status" value="1"/>
</dbReference>
<dbReference type="InterPro" id="IPR011527">
    <property type="entry name" value="ABC1_TM_dom"/>
</dbReference>
<dbReference type="Pfam" id="PF00664">
    <property type="entry name" value="ABC_membrane"/>
    <property type="match status" value="1"/>
</dbReference>
<keyword evidence="3 12" id="KW-0812">Transmembrane</keyword>
<dbReference type="InterPro" id="IPR039421">
    <property type="entry name" value="Type_1_exporter"/>
</dbReference>
<reference evidence="15" key="1">
    <citation type="journal article" date="2015" name="BMC Genomics">
        <title>Genome-wide analysis of the ATP-binding cassette (ABC) transporter gene family in sea lamprey and Japanese lamprey.</title>
        <authorList>
            <person name="Ren J."/>
            <person name="Chung-Davidson Y.W."/>
            <person name="Yeh C.Y."/>
            <person name="Scott C."/>
            <person name="Brown T."/>
            <person name="Li W."/>
        </authorList>
    </citation>
    <scope>NUCLEOTIDE SEQUENCE</scope>
</reference>
<dbReference type="Gene3D" id="3.40.50.300">
    <property type="entry name" value="P-loop containing nucleotide triphosphate hydrolases"/>
    <property type="match status" value="1"/>
</dbReference>
<feature type="transmembrane region" description="Helical" evidence="12">
    <location>
        <begin position="247"/>
        <end position="268"/>
    </location>
</feature>
<dbReference type="PROSITE" id="PS50893">
    <property type="entry name" value="ABC_TRANSPORTER_2"/>
    <property type="match status" value="1"/>
</dbReference>
<evidence type="ECO:0000256" key="7">
    <source>
        <dbReference type="ARBA" id="ARBA00023136"/>
    </source>
</evidence>
<feature type="domain" description="ABC transporter" evidence="13">
    <location>
        <begin position="432"/>
        <end position="669"/>
    </location>
</feature>
<dbReference type="AlphaFoldDB" id="A0A0G2STH0"/>
<feature type="region of interest" description="Disordered" evidence="11">
    <location>
        <begin position="674"/>
        <end position="714"/>
    </location>
</feature>
<evidence type="ECO:0000256" key="1">
    <source>
        <dbReference type="ARBA" id="ARBA00004448"/>
    </source>
</evidence>
<feature type="transmembrane region" description="Helical" evidence="12">
    <location>
        <begin position="370"/>
        <end position="391"/>
    </location>
</feature>
<feature type="domain" description="ABC transmembrane type-1" evidence="14">
    <location>
        <begin position="103"/>
        <end position="396"/>
    </location>
</feature>
<dbReference type="PANTHER" id="PTHR24221">
    <property type="entry name" value="ATP-BINDING CASSETTE SUB-FAMILY B"/>
    <property type="match status" value="1"/>
</dbReference>
<evidence type="ECO:0000256" key="12">
    <source>
        <dbReference type="SAM" id="Phobius"/>
    </source>
</evidence>
<dbReference type="InterPro" id="IPR003439">
    <property type="entry name" value="ABC_transporter-like_ATP-bd"/>
</dbReference>
<evidence type="ECO:0000256" key="4">
    <source>
        <dbReference type="ARBA" id="ARBA00022741"/>
    </source>
</evidence>
<keyword evidence="2" id="KW-0813">Transport</keyword>
<feature type="transmembrane region" description="Helical" evidence="12">
    <location>
        <begin position="102"/>
        <end position="123"/>
    </location>
</feature>
<evidence type="ECO:0000256" key="8">
    <source>
        <dbReference type="ARBA" id="ARBA00041016"/>
    </source>
</evidence>
<dbReference type="GO" id="GO:0006879">
    <property type="term" value="P:intracellular iron ion homeostasis"/>
    <property type="evidence" value="ECO:0007669"/>
    <property type="project" value="TreeGrafter"/>
</dbReference>
<evidence type="ECO:0000256" key="3">
    <source>
        <dbReference type="ARBA" id="ARBA00022692"/>
    </source>
</evidence>
<dbReference type="PROSITE" id="PS00211">
    <property type="entry name" value="ABC_TRANSPORTER_1"/>
    <property type="match status" value="1"/>
</dbReference>
<dbReference type="SMART" id="SM00382">
    <property type="entry name" value="AAA"/>
    <property type="match status" value="1"/>
</dbReference>
<dbReference type="FunFam" id="3.40.50.300:FF:000604">
    <property type="entry name" value="ABC transporter B family member 28"/>
    <property type="match status" value="1"/>
</dbReference>
<evidence type="ECO:0000256" key="2">
    <source>
        <dbReference type="ARBA" id="ARBA00022448"/>
    </source>
</evidence>
<dbReference type="InterPro" id="IPR027417">
    <property type="entry name" value="P-loop_NTPase"/>
</dbReference>
<evidence type="ECO:0000256" key="9">
    <source>
        <dbReference type="ARBA" id="ARBA00042945"/>
    </source>
</evidence>
<evidence type="ECO:0000259" key="13">
    <source>
        <dbReference type="PROSITE" id="PS50893"/>
    </source>
</evidence>
<keyword evidence="5" id="KW-0067">ATP-binding</keyword>
<dbReference type="Gene3D" id="1.20.1560.10">
    <property type="entry name" value="ABC transporter type 1, transmembrane domain"/>
    <property type="match status" value="1"/>
</dbReference>
<evidence type="ECO:0000256" key="11">
    <source>
        <dbReference type="SAM" id="MobiDB-lite"/>
    </source>
</evidence>
<organism evidence="15">
    <name type="scientific">Petromyzon marinus</name>
    <name type="common">Sea lamprey</name>
    <dbReference type="NCBI Taxonomy" id="7757"/>
    <lineage>
        <taxon>Eukaryota</taxon>
        <taxon>Metazoa</taxon>
        <taxon>Chordata</taxon>
        <taxon>Craniata</taxon>
        <taxon>Vertebrata</taxon>
        <taxon>Cyclostomata</taxon>
        <taxon>Hyperoartia</taxon>
        <taxon>Petromyzontiformes</taxon>
        <taxon>Petromyzontidae</taxon>
        <taxon>Petromyzon</taxon>
    </lineage>
</organism>
<comment type="catalytic activity">
    <reaction evidence="10">
        <text>(glutathione)4[2Fe(III)-2S] cluster(in) + ATP + H2O = (glutathione)4[2Fe(III)-2S] cluster(out) + ADP + phosphate + H(+)</text>
        <dbReference type="Rhea" id="RHEA:67028"/>
        <dbReference type="ChEBI" id="CHEBI:15377"/>
        <dbReference type="ChEBI" id="CHEBI:15378"/>
        <dbReference type="ChEBI" id="CHEBI:30616"/>
        <dbReference type="ChEBI" id="CHEBI:43474"/>
        <dbReference type="ChEBI" id="CHEBI:167627"/>
        <dbReference type="ChEBI" id="CHEBI:456216"/>
    </reaction>
    <physiologicalReaction direction="left-to-right" evidence="10">
        <dbReference type="Rhea" id="RHEA:67029"/>
    </physiologicalReaction>
</comment>
<evidence type="ECO:0000256" key="10">
    <source>
        <dbReference type="ARBA" id="ARBA00048046"/>
    </source>
</evidence>
<protein>
    <recommendedName>
        <fullName evidence="8">Iron-sulfur clusters transporter ABCB7, mitochondrial</fullName>
    </recommendedName>
    <alternativeName>
        <fullName evidence="9">ATP-binding cassette sub-family B member 7, mitochondrial</fullName>
    </alternativeName>
</protein>
<dbReference type="Pfam" id="PF00005">
    <property type="entry name" value="ABC_tran"/>
    <property type="match status" value="1"/>
</dbReference>
<evidence type="ECO:0000259" key="14">
    <source>
        <dbReference type="PROSITE" id="PS50929"/>
    </source>
</evidence>
<evidence type="ECO:0000313" key="15">
    <source>
        <dbReference type="EMBL" id="AKC42137.1"/>
    </source>
</evidence>
<keyword evidence="4" id="KW-0547">Nucleotide-binding</keyword>
<keyword evidence="6 12" id="KW-1133">Transmembrane helix</keyword>
<feature type="transmembrane region" description="Helical" evidence="12">
    <location>
        <begin position="328"/>
        <end position="350"/>
    </location>
</feature>